<evidence type="ECO:0000256" key="5">
    <source>
        <dbReference type="ARBA" id="ARBA00022553"/>
    </source>
</evidence>
<keyword evidence="10" id="KW-0966">Cell projection</keyword>
<evidence type="ECO:0000313" key="15">
    <source>
        <dbReference type="Proteomes" id="UP000011080"/>
    </source>
</evidence>
<keyword evidence="6" id="KW-0808">Transferase</keyword>
<dbReference type="Gene3D" id="6.10.250.2930">
    <property type="match status" value="1"/>
</dbReference>
<keyword evidence="12" id="KW-0472">Membrane</keyword>
<evidence type="ECO:0000256" key="4">
    <source>
        <dbReference type="ARBA" id="ARBA00022475"/>
    </source>
</evidence>
<accession>L8I1N4</accession>
<evidence type="ECO:0000256" key="9">
    <source>
        <dbReference type="ARBA" id="ARBA00023137"/>
    </source>
</evidence>
<dbReference type="InterPro" id="IPR050991">
    <property type="entry name" value="ECM_Regulatory_Proteins"/>
</dbReference>
<protein>
    <recommendedName>
        <fullName evidence="3">receptor protein-tyrosine kinase</fullName>
        <ecNumber evidence="3">2.7.10.1</ecNumber>
    </recommendedName>
</protein>
<feature type="non-terminal residue" evidence="14">
    <location>
        <position position="1"/>
    </location>
</feature>
<keyword evidence="7" id="KW-0677">Repeat</keyword>
<keyword evidence="12" id="KW-1133">Transmembrane helix</keyword>
<dbReference type="SMART" id="SM00060">
    <property type="entry name" value="FN3"/>
    <property type="match status" value="3"/>
</dbReference>
<feature type="transmembrane region" description="Helical" evidence="12">
    <location>
        <begin position="387"/>
        <end position="411"/>
    </location>
</feature>
<keyword evidence="14" id="KW-0675">Receptor</keyword>
<dbReference type="PROSITE" id="PS50853">
    <property type="entry name" value="FN3"/>
    <property type="match status" value="2"/>
</dbReference>
<dbReference type="FunFam" id="2.60.40.10:FF:000374">
    <property type="entry name" value="Protein tyrosine phosphatase, receptor type, H"/>
    <property type="match status" value="1"/>
</dbReference>
<evidence type="ECO:0000256" key="11">
    <source>
        <dbReference type="SAM" id="MobiDB-lite"/>
    </source>
</evidence>
<dbReference type="EMBL" id="JH882295">
    <property type="protein sequence ID" value="ELR50016.1"/>
    <property type="molecule type" value="Genomic_DNA"/>
</dbReference>
<dbReference type="SUPFAM" id="SSF49265">
    <property type="entry name" value="Fibronectin type III"/>
    <property type="match status" value="1"/>
</dbReference>
<proteinExistence type="predicted"/>
<comment type="subcellular location">
    <subcellularLocation>
        <location evidence="1">Cell membrane</location>
        <topology evidence="1">Single-pass type I membrane protein</topology>
    </subcellularLocation>
    <subcellularLocation>
        <location evidence="2">Cell projection</location>
    </subcellularLocation>
</comment>
<reference evidence="14 15" key="1">
    <citation type="journal article" date="2012" name="Nat. Genet.">
        <title>The yak genome and adaptation to life at high altitude.</title>
        <authorList>
            <person name="Qiu Q."/>
            <person name="Zhang G."/>
            <person name="Ma T."/>
            <person name="Qian W."/>
            <person name="Wang J."/>
            <person name="Ye Z."/>
            <person name="Cao C."/>
            <person name="Hu Q."/>
            <person name="Kim J."/>
            <person name="Larkin D.M."/>
            <person name="Auvil L."/>
            <person name="Capitanu B."/>
            <person name="Ma J."/>
            <person name="Lewin H.A."/>
            <person name="Qian X."/>
            <person name="Lang Y."/>
            <person name="Zhou R."/>
            <person name="Wang L."/>
            <person name="Wang K."/>
            <person name="Xia J."/>
            <person name="Liao S."/>
            <person name="Pan S."/>
            <person name="Lu X."/>
            <person name="Hou H."/>
            <person name="Wang Y."/>
            <person name="Zang X."/>
            <person name="Yin Y."/>
            <person name="Ma H."/>
            <person name="Zhang J."/>
            <person name="Wang Z."/>
            <person name="Zhang Y."/>
            <person name="Zhang D."/>
            <person name="Yonezawa T."/>
            <person name="Hasegawa M."/>
            <person name="Zhong Y."/>
            <person name="Liu W."/>
            <person name="Zhang Y."/>
            <person name="Huang Z."/>
            <person name="Zhang S."/>
            <person name="Long R."/>
            <person name="Yang H."/>
            <person name="Wang J."/>
            <person name="Lenstra J.A."/>
            <person name="Cooper D.N."/>
            <person name="Wu Y."/>
            <person name="Wang J."/>
            <person name="Shi P."/>
            <person name="Wang J."/>
            <person name="Liu J."/>
        </authorList>
    </citation>
    <scope>NUCLEOTIDE SEQUENCE [LARGE SCALE GENOMIC DNA]</scope>
    <source>
        <strain evidence="15">yakQH1</strain>
    </source>
</reference>
<name>L8I1N4_9CETA</name>
<evidence type="ECO:0000259" key="13">
    <source>
        <dbReference type="PROSITE" id="PS50853"/>
    </source>
</evidence>
<dbReference type="Pfam" id="PF00041">
    <property type="entry name" value="fn3"/>
    <property type="match status" value="2"/>
</dbReference>
<sequence length="430" mass="47747">SASSTISNLTVQNQTSSSITLSWKVPEGSEPETYCVQWTGDGNATVSQNTTNTTITVKGLEAGTLYEFSVYAVKDGLNSSVHVNACTGERQPLFVLFLFVLMGGDRWWWRVDRRTWHPPLPRVPLGHNEQAMKKEYVPYKKRSQVGHDLTHTRETHTHTPERPESTAPPGKLICPEVRRFCPWGSLRQTILYPHFSAPSEVTALQKQNQTDSSITLQWEAPADPQPQFYVYWVHWASRGHPQRKRGPQGHQDNQTGSTNRTHYTVEALVPGTWYCFNVWAESYGVRGYKQSLNASTAPDPANITSCVITSGGHEVILAWSCPQGGYEAFELEVKGQPGPQNSSSCGDAVKVSLLRPAQSSSATVMTVWDEMRAPSASVACHVESGHAGVIAGAVVSVLLLLVLVGLLLFFLKRRRRKREKKPAPKDLEIR</sequence>
<evidence type="ECO:0000256" key="12">
    <source>
        <dbReference type="SAM" id="Phobius"/>
    </source>
</evidence>
<feature type="compositionally biased region" description="Polar residues" evidence="11">
    <location>
        <begin position="250"/>
        <end position="259"/>
    </location>
</feature>
<evidence type="ECO:0000256" key="1">
    <source>
        <dbReference type="ARBA" id="ARBA00004251"/>
    </source>
</evidence>
<organism evidence="14 15">
    <name type="scientific">Bos mutus</name>
    <name type="common">wild yak</name>
    <dbReference type="NCBI Taxonomy" id="72004"/>
    <lineage>
        <taxon>Eukaryota</taxon>
        <taxon>Metazoa</taxon>
        <taxon>Chordata</taxon>
        <taxon>Craniata</taxon>
        <taxon>Vertebrata</taxon>
        <taxon>Euteleostomi</taxon>
        <taxon>Mammalia</taxon>
        <taxon>Eutheria</taxon>
        <taxon>Laurasiatheria</taxon>
        <taxon>Artiodactyla</taxon>
        <taxon>Ruminantia</taxon>
        <taxon>Pecora</taxon>
        <taxon>Bovidae</taxon>
        <taxon>Bovinae</taxon>
        <taxon>Bos</taxon>
    </lineage>
</organism>
<keyword evidence="12" id="KW-0812">Transmembrane</keyword>
<evidence type="ECO:0000256" key="6">
    <source>
        <dbReference type="ARBA" id="ARBA00022679"/>
    </source>
</evidence>
<dbReference type="PANTHER" id="PTHR46708">
    <property type="entry name" value="TENASCIN"/>
    <property type="match status" value="1"/>
</dbReference>
<evidence type="ECO:0000256" key="8">
    <source>
        <dbReference type="ARBA" id="ARBA00022777"/>
    </source>
</evidence>
<dbReference type="GO" id="GO:0004714">
    <property type="term" value="F:transmembrane receptor protein tyrosine kinase activity"/>
    <property type="evidence" value="ECO:0007669"/>
    <property type="project" value="UniProtKB-EC"/>
</dbReference>
<dbReference type="CDD" id="cd00063">
    <property type="entry name" value="FN3"/>
    <property type="match status" value="2"/>
</dbReference>
<dbReference type="InterPro" id="IPR036116">
    <property type="entry name" value="FN3_sf"/>
</dbReference>
<dbReference type="PANTHER" id="PTHR46708:SF2">
    <property type="entry name" value="FIBRONECTIN TYPE-III DOMAIN-CONTAINING PROTEIN"/>
    <property type="match status" value="1"/>
</dbReference>
<dbReference type="Proteomes" id="UP000011080">
    <property type="component" value="Unassembled WGS sequence"/>
</dbReference>
<evidence type="ECO:0000256" key="3">
    <source>
        <dbReference type="ARBA" id="ARBA00011902"/>
    </source>
</evidence>
<keyword evidence="9" id="KW-0829">Tyrosine-protein kinase</keyword>
<evidence type="ECO:0000256" key="2">
    <source>
        <dbReference type="ARBA" id="ARBA00004316"/>
    </source>
</evidence>
<dbReference type="GO" id="GO:0005886">
    <property type="term" value="C:plasma membrane"/>
    <property type="evidence" value="ECO:0007669"/>
    <property type="project" value="UniProtKB-SubCell"/>
</dbReference>
<dbReference type="GO" id="GO:0042995">
    <property type="term" value="C:cell projection"/>
    <property type="evidence" value="ECO:0007669"/>
    <property type="project" value="UniProtKB-SubCell"/>
</dbReference>
<feature type="domain" description="Fibronectin type-III" evidence="13">
    <location>
        <begin position="197"/>
        <end position="299"/>
    </location>
</feature>
<keyword evidence="5" id="KW-0597">Phosphoprotein</keyword>
<dbReference type="InterPro" id="IPR003961">
    <property type="entry name" value="FN3_dom"/>
</dbReference>
<dbReference type="Gene3D" id="2.60.40.10">
    <property type="entry name" value="Immunoglobulins"/>
    <property type="match status" value="2"/>
</dbReference>
<gene>
    <name evidence="14" type="ORF">M91_02319</name>
</gene>
<keyword evidence="8" id="KW-0418">Kinase</keyword>
<keyword evidence="4" id="KW-1003">Cell membrane</keyword>
<dbReference type="AlphaFoldDB" id="L8I1N4"/>
<evidence type="ECO:0000256" key="7">
    <source>
        <dbReference type="ARBA" id="ARBA00022737"/>
    </source>
</evidence>
<evidence type="ECO:0000256" key="10">
    <source>
        <dbReference type="ARBA" id="ARBA00023273"/>
    </source>
</evidence>
<feature type="domain" description="Fibronectin type-III" evidence="13">
    <location>
        <begin position="5"/>
        <end position="93"/>
    </location>
</feature>
<dbReference type="EC" id="2.7.10.1" evidence="3"/>
<evidence type="ECO:0000313" key="14">
    <source>
        <dbReference type="EMBL" id="ELR50016.1"/>
    </source>
</evidence>
<feature type="region of interest" description="Disordered" evidence="11">
    <location>
        <begin position="240"/>
        <end position="259"/>
    </location>
</feature>
<dbReference type="InterPro" id="IPR013783">
    <property type="entry name" value="Ig-like_fold"/>
</dbReference>
<dbReference type="InterPro" id="IPR044912">
    <property type="entry name" value="Egfr_JX_dom"/>
</dbReference>